<dbReference type="GO" id="GO:0008270">
    <property type="term" value="F:zinc ion binding"/>
    <property type="evidence" value="ECO:0007669"/>
    <property type="project" value="UniProtKB-KW"/>
</dbReference>
<keyword evidence="6" id="KW-1185">Reference proteome</keyword>
<protein>
    <submittedName>
        <fullName evidence="5">Zinc finger protein</fullName>
    </submittedName>
</protein>
<feature type="compositionally biased region" description="Basic and acidic residues" evidence="3">
    <location>
        <begin position="125"/>
        <end position="134"/>
    </location>
</feature>
<feature type="compositionally biased region" description="Pro residues" evidence="3">
    <location>
        <begin position="197"/>
        <end position="208"/>
    </location>
</feature>
<feature type="domain" description="C3H1-type" evidence="4">
    <location>
        <begin position="481"/>
        <end position="509"/>
    </location>
</feature>
<feature type="compositionally biased region" description="Pro residues" evidence="3">
    <location>
        <begin position="346"/>
        <end position="400"/>
    </location>
</feature>
<dbReference type="PROSITE" id="PS50103">
    <property type="entry name" value="ZF_C3H1"/>
    <property type="match status" value="1"/>
</dbReference>
<proteinExistence type="predicted"/>
<feature type="compositionally biased region" description="Basic and acidic residues" evidence="3">
    <location>
        <begin position="469"/>
        <end position="480"/>
    </location>
</feature>
<dbReference type="OMA" id="EGCHYTS"/>
<dbReference type="PANTHER" id="PTHR33400">
    <property type="entry name" value="ZINC FINGER CCCH DOMAIN-CONTAINING PROTEIN 6-RELATED"/>
    <property type="match status" value="1"/>
</dbReference>
<accession>A0A1Y1IT28</accession>
<dbReference type="InterPro" id="IPR000571">
    <property type="entry name" value="Znf_CCCH"/>
</dbReference>
<feature type="region of interest" description="Disordered" evidence="3">
    <location>
        <begin position="148"/>
        <end position="172"/>
    </location>
</feature>
<feature type="compositionally biased region" description="Pro residues" evidence="3">
    <location>
        <begin position="217"/>
        <end position="239"/>
    </location>
</feature>
<feature type="zinc finger region" description="C3H1-type" evidence="2">
    <location>
        <begin position="481"/>
        <end position="509"/>
    </location>
</feature>
<feature type="region of interest" description="Disordered" evidence="3">
    <location>
        <begin position="191"/>
        <end position="271"/>
    </location>
</feature>
<dbReference type="EMBL" id="DF237808">
    <property type="protein sequence ID" value="GAQ91807.1"/>
    <property type="molecule type" value="Genomic_DNA"/>
</dbReference>
<evidence type="ECO:0000313" key="5">
    <source>
        <dbReference type="EMBL" id="GAQ91807.1"/>
    </source>
</evidence>
<gene>
    <name evidence="5" type="ORF">KFL_008590040</name>
</gene>
<sequence>MAATVERILPTRDVWNPVIAVSAERPTGRRKKVSWAPDPHLTQVRVFSAADAPHAAAERSRSDQLAVQVEAAARTEAALPKRQRPGRVGHASRQAIEAMRPSLAWRPPPKVTLNPEWQVPAGDESSERAAQDSRMRGTLEAIYLHGSAIPNSPAEPESPTPPPQNDSTIPLIPLMPVDDEAVLMEEDIPAAHSGVQAPPPPPPPPPGIGRPEAAPQVHPPSSAPPSTLPPPPPFPPPYSVAPSPQTASAPAPSTSSDGPPTQLPPGLDNRALLDLLSNPALLQLVAKKDGPVGNPNQALEQLAGILGNLGQGLRPPLPGTAPPQPGHQPRPPPPVLPPNHLAELAPGPPRPPPGPAPLPPGRPPHPQGAAPHPPAGPRPPLPPHATPRPPLGGPPGWPPQERPRFDQPRPPPLPGFSPHAFPASQRPLQPQGEWRPANGAPRGPPLQFHNTSPTPNRGVWETRGPKGGGRGERHGGRPENMRDKKLCLYFNTPQGCHKGENCTFFHARQAGFVGAVANGSNGQQLAPPAKRTKLDGNTSYWTQI</sequence>
<evidence type="ECO:0000256" key="3">
    <source>
        <dbReference type="SAM" id="MobiDB-lite"/>
    </source>
</evidence>
<name>A0A1Y1IT28_KLENI</name>
<dbReference type="Proteomes" id="UP000054558">
    <property type="component" value="Unassembled WGS sequence"/>
</dbReference>
<keyword evidence="2" id="KW-0863">Zinc-finger</keyword>
<keyword evidence="1" id="KW-0238">DNA-binding</keyword>
<reference evidence="5 6" key="1">
    <citation type="journal article" date="2014" name="Nat. Commun.">
        <title>Klebsormidium flaccidum genome reveals primary factors for plant terrestrial adaptation.</title>
        <authorList>
            <person name="Hori K."/>
            <person name="Maruyama F."/>
            <person name="Fujisawa T."/>
            <person name="Togashi T."/>
            <person name="Yamamoto N."/>
            <person name="Seo M."/>
            <person name="Sato S."/>
            <person name="Yamada T."/>
            <person name="Mori H."/>
            <person name="Tajima N."/>
            <person name="Moriyama T."/>
            <person name="Ikeuchi M."/>
            <person name="Watanabe M."/>
            <person name="Wada H."/>
            <person name="Kobayashi K."/>
            <person name="Saito M."/>
            <person name="Masuda T."/>
            <person name="Sasaki-Sekimoto Y."/>
            <person name="Mashiguchi K."/>
            <person name="Awai K."/>
            <person name="Shimojima M."/>
            <person name="Masuda S."/>
            <person name="Iwai M."/>
            <person name="Nobusawa T."/>
            <person name="Narise T."/>
            <person name="Kondo S."/>
            <person name="Saito H."/>
            <person name="Sato R."/>
            <person name="Murakawa M."/>
            <person name="Ihara Y."/>
            <person name="Oshima-Yamada Y."/>
            <person name="Ohtaka K."/>
            <person name="Satoh M."/>
            <person name="Sonobe K."/>
            <person name="Ishii M."/>
            <person name="Ohtani R."/>
            <person name="Kanamori-Sato M."/>
            <person name="Honoki R."/>
            <person name="Miyazaki D."/>
            <person name="Mochizuki H."/>
            <person name="Umetsu J."/>
            <person name="Higashi K."/>
            <person name="Shibata D."/>
            <person name="Kamiya Y."/>
            <person name="Sato N."/>
            <person name="Nakamura Y."/>
            <person name="Tabata S."/>
            <person name="Ida S."/>
            <person name="Kurokawa K."/>
            <person name="Ohta H."/>
        </authorList>
    </citation>
    <scope>NUCLEOTIDE SEQUENCE [LARGE SCALE GENOMIC DNA]</scope>
    <source>
        <strain evidence="5 6">NIES-2285</strain>
    </source>
</reference>
<feature type="compositionally biased region" description="Low complexity" evidence="3">
    <location>
        <begin position="240"/>
        <end position="260"/>
    </location>
</feature>
<keyword evidence="2" id="KW-0862">Zinc</keyword>
<dbReference type="PANTHER" id="PTHR33400:SF2">
    <property type="entry name" value="ZINC FINGER CCCH DOMAIN-CONTAINING PROTEIN 6"/>
    <property type="match status" value="1"/>
</dbReference>
<dbReference type="OrthoDB" id="1928519at2759"/>
<feature type="compositionally biased region" description="Pro residues" evidence="3">
    <location>
        <begin position="315"/>
        <end position="337"/>
    </location>
</feature>
<dbReference type="AlphaFoldDB" id="A0A1Y1IT28"/>
<evidence type="ECO:0000259" key="4">
    <source>
        <dbReference type="PROSITE" id="PS50103"/>
    </source>
</evidence>
<evidence type="ECO:0000256" key="1">
    <source>
        <dbReference type="ARBA" id="ARBA00023125"/>
    </source>
</evidence>
<evidence type="ECO:0000256" key="2">
    <source>
        <dbReference type="PROSITE-ProRule" id="PRU00723"/>
    </source>
</evidence>
<dbReference type="GO" id="GO:0003677">
    <property type="term" value="F:DNA binding"/>
    <property type="evidence" value="ECO:0007669"/>
    <property type="project" value="UniProtKB-KW"/>
</dbReference>
<feature type="region of interest" description="Disordered" evidence="3">
    <location>
        <begin position="288"/>
        <end position="480"/>
    </location>
</feature>
<keyword evidence="2" id="KW-0479">Metal-binding</keyword>
<organism evidence="5 6">
    <name type="scientific">Klebsormidium nitens</name>
    <name type="common">Green alga</name>
    <name type="synonym">Ulothrix nitens</name>
    <dbReference type="NCBI Taxonomy" id="105231"/>
    <lineage>
        <taxon>Eukaryota</taxon>
        <taxon>Viridiplantae</taxon>
        <taxon>Streptophyta</taxon>
        <taxon>Klebsormidiophyceae</taxon>
        <taxon>Klebsormidiales</taxon>
        <taxon>Klebsormidiaceae</taxon>
        <taxon>Klebsormidium</taxon>
    </lineage>
</organism>
<feature type="region of interest" description="Disordered" evidence="3">
    <location>
        <begin position="102"/>
        <end position="134"/>
    </location>
</feature>
<evidence type="ECO:0000313" key="6">
    <source>
        <dbReference type="Proteomes" id="UP000054558"/>
    </source>
</evidence>